<dbReference type="EMBL" id="CM023483">
    <property type="protein sequence ID" value="KAH6934767.1"/>
    <property type="molecule type" value="Genomic_DNA"/>
</dbReference>
<reference evidence="1" key="1">
    <citation type="submission" date="2020-05" db="EMBL/GenBank/DDBJ databases">
        <title>Large-scale comparative analyses of tick genomes elucidate their genetic diversity and vector capacities.</title>
        <authorList>
            <person name="Jia N."/>
            <person name="Wang J."/>
            <person name="Shi W."/>
            <person name="Du L."/>
            <person name="Sun Y."/>
            <person name="Zhan W."/>
            <person name="Jiang J."/>
            <person name="Wang Q."/>
            <person name="Zhang B."/>
            <person name="Ji P."/>
            <person name="Sakyi L.B."/>
            <person name="Cui X."/>
            <person name="Yuan T."/>
            <person name="Jiang B."/>
            <person name="Yang W."/>
            <person name="Lam T.T.-Y."/>
            <person name="Chang Q."/>
            <person name="Ding S."/>
            <person name="Wang X."/>
            <person name="Zhu J."/>
            <person name="Ruan X."/>
            <person name="Zhao L."/>
            <person name="Wei J."/>
            <person name="Que T."/>
            <person name="Du C."/>
            <person name="Cheng J."/>
            <person name="Dai P."/>
            <person name="Han X."/>
            <person name="Huang E."/>
            <person name="Gao Y."/>
            <person name="Liu J."/>
            <person name="Shao H."/>
            <person name="Ye R."/>
            <person name="Li L."/>
            <person name="Wei W."/>
            <person name="Wang X."/>
            <person name="Wang C."/>
            <person name="Yang T."/>
            <person name="Huo Q."/>
            <person name="Li W."/>
            <person name="Guo W."/>
            <person name="Chen H."/>
            <person name="Zhou L."/>
            <person name="Ni X."/>
            <person name="Tian J."/>
            <person name="Zhou Y."/>
            <person name="Sheng Y."/>
            <person name="Liu T."/>
            <person name="Pan Y."/>
            <person name="Xia L."/>
            <person name="Li J."/>
            <person name="Zhao F."/>
            <person name="Cao W."/>
        </authorList>
    </citation>
    <scope>NUCLEOTIDE SEQUENCE</scope>
    <source>
        <strain evidence="1">Hyas-2018</strain>
    </source>
</reference>
<name>A0ACB7SL30_HYAAI</name>
<evidence type="ECO:0000313" key="2">
    <source>
        <dbReference type="Proteomes" id="UP000821845"/>
    </source>
</evidence>
<evidence type="ECO:0000313" key="1">
    <source>
        <dbReference type="EMBL" id="KAH6934767.1"/>
    </source>
</evidence>
<comment type="caution">
    <text evidence="1">The sequence shown here is derived from an EMBL/GenBank/DDBJ whole genome shotgun (WGS) entry which is preliminary data.</text>
</comment>
<protein>
    <submittedName>
        <fullName evidence="1">Uncharacterized protein</fullName>
    </submittedName>
</protein>
<organism evidence="1 2">
    <name type="scientific">Hyalomma asiaticum</name>
    <name type="common">Tick</name>
    <dbReference type="NCBI Taxonomy" id="266040"/>
    <lineage>
        <taxon>Eukaryota</taxon>
        <taxon>Metazoa</taxon>
        <taxon>Ecdysozoa</taxon>
        <taxon>Arthropoda</taxon>
        <taxon>Chelicerata</taxon>
        <taxon>Arachnida</taxon>
        <taxon>Acari</taxon>
        <taxon>Parasitiformes</taxon>
        <taxon>Ixodida</taxon>
        <taxon>Ixodoidea</taxon>
        <taxon>Ixodidae</taxon>
        <taxon>Hyalomminae</taxon>
        <taxon>Hyalomma</taxon>
    </lineage>
</organism>
<accession>A0ACB7SL30</accession>
<dbReference type="Proteomes" id="UP000821845">
    <property type="component" value="Chromosome 3"/>
</dbReference>
<proteinExistence type="predicted"/>
<sequence>MCPGLKQVSLPSASKPRFRSYDQAFLDKTQPALQRFLDFVMNEERISQSEALYSFLSQSPDPLKEELPIAKKALSFPLLQFFRNLSGPILQESNEEDDDLYLYDKDLQLREWVSWVFSEPMQVYMLDMLRESIWPGGQLAPEWPQRSEQEQLAARKQAKSLLLENLPR</sequence>
<keyword evidence="2" id="KW-1185">Reference proteome</keyword>
<gene>
    <name evidence="1" type="ORF">HPB50_000698</name>
</gene>